<name>A0A0M3HPI3_ASCLU</name>
<dbReference type="Proteomes" id="UP000036681">
    <property type="component" value="Unplaced"/>
</dbReference>
<evidence type="ECO:0000313" key="2">
    <source>
        <dbReference type="Proteomes" id="UP000036681"/>
    </source>
</evidence>
<keyword evidence="2" id="KW-1185">Reference proteome</keyword>
<reference evidence="3" key="1">
    <citation type="submission" date="2017-02" db="UniProtKB">
        <authorList>
            <consortium name="WormBaseParasite"/>
        </authorList>
    </citation>
    <scope>IDENTIFICATION</scope>
</reference>
<sequence length="148" mass="16939">MHRQNPQARRSLKKPPEDERTAGQSFRSGLHLNQLVMRLTGILNEKAVFEVNITEARDEGRCGIDAQLKLGMRQLNKHHQTLQDPRSELHGQVKRKNAFKCHIASAAPYRHGIYFDANSTSLSLTSPMGPSNRHCDHQTKIISKRQHW</sequence>
<accession>A0A0M3HPI3</accession>
<dbReference type="AlphaFoldDB" id="A0A0M3HPI3"/>
<evidence type="ECO:0000313" key="3">
    <source>
        <dbReference type="WBParaSite" id="ALUE_0000381401-mRNA-1"/>
    </source>
</evidence>
<evidence type="ECO:0000256" key="1">
    <source>
        <dbReference type="SAM" id="MobiDB-lite"/>
    </source>
</evidence>
<organism evidence="2 3">
    <name type="scientific">Ascaris lumbricoides</name>
    <name type="common">Giant roundworm</name>
    <dbReference type="NCBI Taxonomy" id="6252"/>
    <lineage>
        <taxon>Eukaryota</taxon>
        <taxon>Metazoa</taxon>
        <taxon>Ecdysozoa</taxon>
        <taxon>Nematoda</taxon>
        <taxon>Chromadorea</taxon>
        <taxon>Rhabditida</taxon>
        <taxon>Spirurina</taxon>
        <taxon>Ascaridomorpha</taxon>
        <taxon>Ascaridoidea</taxon>
        <taxon>Ascarididae</taxon>
        <taxon>Ascaris</taxon>
    </lineage>
</organism>
<protein>
    <submittedName>
        <fullName evidence="3">Uncharacterized protein</fullName>
    </submittedName>
</protein>
<feature type="region of interest" description="Disordered" evidence="1">
    <location>
        <begin position="1"/>
        <end position="26"/>
    </location>
</feature>
<dbReference type="WBParaSite" id="ALUE_0000381401-mRNA-1">
    <property type="protein sequence ID" value="ALUE_0000381401-mRNA-1"/>
    <property type="gene ID" value="ALUE_0000381401"/>
</dbReference>
<proteinExistence type="predicted"/>